<keyword evidence="1" id="KW-1133">Transmembrane helix</keyword>
<dbReference type="EMBL" id="JASBRG010000003">
    <property type="protein sequence ID" value="MDI3319083.1"/>
    <property type="molecule type" value="Genomic_DNA"/>
</dbReference>
<keyword evidence="2" id="KW-0732">Signal</keyword>
<keyword evidence="1" id="KW-0472">Membrane</keyword>
<gene>
    <name evidence="3" type="ORF">QJ048_04830</name>
</gene>
<comment type="caution">
    <text evidence="3">The sequence shown here is derived from an EMBL/GenBank/DDBJ whole genome shotgun (WGS) entry which is preliminary data.</text>
</comment>
<keyword evidence="1" id="KW-0812">Transmembrane</keyword>
<protein>
    <recommendedName>
        <fullName evidence="5">DUF3999 domain-containing protein</fullName>
    </recommendedName>
</protein>
<reference evidence="3 4" key="1">
    <citation type="submission" date="2023-05" db="EMBL/GenBank/DDBJ databases">
        <title>Genome sequence of Pinibacter sp. MAH-24.</title>
        <authorList>
            <person name="Huq M.A."/>
        </authorList>
    </citation>
    <scope>NUCLEOTIDE SEQUENCE [LARGE SCALE GENOMIC DNA]</scope>
    <source>
        <strain evidence="3 4">MAH-24</strain>
    </source>
</reference>
<organism evidence="3 4">
    <name type="scientific">Pinibacter soli</name>
    <dbReference type="NCBI Taxonomy" id="3044211"/>
    <lineage>
        <taxon>Bacteria</taxon>
        <taxon>Pseudomonadati</taxon>
        <taxon>Bacteroidota</taxon>
        <taxon>Chitinophagia</taxon>
        <taxon>Chitinophagales</taxon>
        <taxon>Chitinophagaceae</taxon>
        <taxon>Pinibacter</taxon>
    </lineage>
</organism>
<name>A0ABT6R943_9BACT</name>
<sequence>MTNLLKTLNRVNYKNNIGLTLLLFLAGCLQTQAQFKNKAMLQVPDSAGFYSIDISPAISGFVKTDLSDIRILDEQQRQVPFIIRNAAAPKIDNRFDTLSVLQNKVDDSGKSIIVVQNKGVGKLNGLTLVIKNADVMRSASLMGSDDEKNWYSIIENIYFSNASSTEKDDYLQQINFPLSGYHFYKLIINNGKNSPLNITSVIRSVTEETKAMDPYVSNPELRFSQKDSTDGYSYIVIGNPSGYHIEKIDFDVKGPMFFKRELTIEAGFSNYSHTVKADSNHSFIIPVFNDKKWTIKIYNGDNPPLTVTAVKTFQSRKQLIASLDAGKKYALYMNDSAAKAPSYELQNFKDSIPQVVKNIAVGSIEKNVTETTKKVEASKKWLWITLVIVLAVLAFFTVRLVKDVQKKN</sequence>
<evidence type="ECO:0000256" key="1">
    <source>
        <dbReference type="SAM" id="Phobius"/>
    </source>
</evidence>
<feature type="signal peptide" evidence="2">
    <location>
        <begin position="1"/>
        <end position="33"/>
    </location>
</feature>
<evidence type="ECO:0000313" key="4">
    <source>
        <dbReference type="Proteomes" id="UP001226434"/>
    </source>
</evidence>
<dbReference type="Proteomes" id="UP001226434">
    <property type="component" value="Unassembled WGS sequence"/>
</dbReference>
<feature type="chain" id="PRO_5046272305" description="DUF3999 domain-containing protein" evidence="2">
    <location>
        <begin position="34"/>
        <end position="408"/>
    </location>
</feature>
<evidence type="ECO:0000313" key="3">
    <source>
        <dbReference type="EMBL" id="MDI3319083.1"/>
    </source>
</evidence>
<dbReference type="RefSeq" id="WP_282333200.1">
    <property type="nucleotide sequence ID" value="NZ_JASBRG010000003.1"/>
</dbReference>
<accession>A0ABT6R943</accession>
<keyword evidence="4" id="KW-1185">Reference proteome</keyword>
<feature type="transmembrane region" description="Helical" evidence="1">
    <location>
        <begin position="381"/>
        <end position="401"/>
    </location>
</feature>
<evidence type="ECO:0000256" key="2">
    <source>
        <dbReference type="SAM" id="SignalP"/>
    </source>
</evidence>
<dbReference type="PROSITE" id="PS51257">
    <property type="entry name" value="PROKAR_LIPOPROTEIN"/>
    <property type="match status" value="1"/>
</dbReference>
<evidence type="ECO:0008006" key="5">
    <source>
        <dbReference type="Google" id="ProtNLM"/>
    </source>
</evidence>
<proteinExistence type="predicted"/>